<reference evidence="7 8" key="1">
    <citation type="submission" date="2018-06" db="EMBL/GenBank/DDBJ databases">
        <authorList>
            <consortium name="Pathogen Informatics"/>
            <person name="Doyle S."/>
        </authorList>
    </citation>
    <scope>NUCLEOTIDE SEQUENCE [LARGE SCALE GENOMIC DNA]</scope>
    <source>
        <strain evidence="7 8">NCTC13102</strain>
    </source>
</reference>
<dbReference type="PANTHER" id="PTHR37422:SF17">
    <property type="entry name" value="O-ANTIGEN LIGASE"/>
    <property type="match status" value="1"/>
</dbReference>
<dbReference type="Proteomes" id="UP000250166">
    <property type="component" value="Unassembled WGS sequence"/>
</dbReference>
<feature type="transmembrane region" description="Helical" evidence="5">
    <location>
        <begin position="191"/>
        <end position="206"/>
    </location>
</feature>
<name>A0A2X3AXC7_9HELI</name>
<feature type="transmembrane region" description="Helical" evidence="5">
    <location>
        <begin position="388"/>
        <end position="412"/>
    </location>
</feature>
<evidence type="ECO:0000256" key="3">
    <source>
        <dbReference type="ARBA" id="ARBA00022989"/>
    </source>
</evidence>
<dbReference type="EMBL" id="UAWL01000006">
    <property type="protein sequence ID" value="SQB97498.1"/>
    <property type="molecule type" value="Genomic_DNA"/>
</dbReference>
<feature type="transmembrane region" description="Helical" evidence="5">
    <location>
        <begin position="130"/>
        <end position="151"/>
    </location>
</feature>
<dbReference type="PANTHER" id="PTHR37422">
    <property type="entry name" value="TEICHURONIC ACID BIOSYNTHESIS PROTEIN TUAE"/>
    <property type="match status" value="1"/>
</dbReference>
<comment type="subcellular location">
    <subcellularLocation>
        <location evidence="1">Membrane</location>
        <topology evidence="1">Multi-pass membrane protein</topology>
    </subcellularLocation>
</comment>
<dbReference type="GO" id="GO:0016020">
    <property type="term" value="C:membrane"/>
    <property type="evidence" value="ECO:0007669"/>
    <property type="project" value="UniProtKB-SubCell"/>
</dbReference>
<dbReference type="RefSeq" id="WP_023947777.1">
    <property type="nucleotide sequence ID" value="NZ_JAERIV010000005.1"/>
</dbReference>
<feature type="transmembrane region" description="Helical" evidence="5">
    <location>
        <begin position="166"/>
        <end position="186"/>
    </location>
</feature>
<proteinExistence type="predicted"/>
<feature type="transmembrane region" description="Helical" evidence="5">
    <location>
        <begin position="105"/>
        <end position="123"/>
    </location>
</feature>
<dbReference type="AlphaFoldDB" id="A0A2X3AXC7"/>
<protein>
    <submittedName>
        <fullName evidence="7">Lipid A core - O-antigen ligase and related enzymes</fullName>
    </submittedName>
</protein>
<keyword evidence="4 5" id="KW-0472">Membrane</keyword>
<evidence type="ECO:0000259" key="6">
    <source>
        <dbReference type="Pfam" id="PF04932"/>
    </source>
</evidence>
<evidence type="ECO:0000256" key="2">
    <source>
        <dbReference type="ARBA" id="ARBA00022692"/>
    </source>
</evidence>
<feature type="transmembrane region" description="Helical" evidence="5">
    <location>
        <begin position="21"/>
        <end position="38"/>
    </location>
</feature>
<dbReference type="GO" id="GO:0016874">
    <property type="term" value="F:ligase activity"/>
    <property type="evidence" value="ECO:0007669"/>
    <property type="project" value="UniProtKB-KW"/>
</dbReference>
<accession>A0A2X3AXC7</accession>
<keyword evidence="2 5" id="KW-0812">Transmembrane</keyword>
<evidence type="ECO:0000256" key="1">
    <source>
        <dbReference type="ARBA" id="ARBA00004141"/>
    </source>
</evidence>
<keyword evidence="3 5" id="KW-1133">Transmembrane helix</keyword>
<evidence type="ECO:0000313" key="8">
    <source>
        <dbReference type="Proteomes" id="UP000250166"/>
    </source>
</evidence>
<gene>
    <name evidence="7" type="ORF">NCTC13102_00230</name>
</gene>
<dbReference type="InterPro" id="IPR051533">
    <property type="entry name" value="WaaL-like"/>
</dbReference>
<organism evidence="7 8">
    <name type="scientific">Helicobacter fennelliae</name>
    <dbReference type="NCBI Taxonomy" id="215"/>
    <lineage>
        <taxon>Bacteria</taxon>
        <taxon>Pseudomonadati</taxon>
        <taxon>Campylobacterota</taxon>
        <taxon>Epsilonproteobacteria</taxon>
        <taxon>Campylobacterales</taxon>
        <taxon>Helicobacteraceae</taxon>
        <taxon>Helicobacter</taxon>
    </lineage>
</organism>
<feature type="transmembrane region" description="Helical" evidence="5">
    <location>
        <begin position="70"/>
        <end position="93"/>
    </location>
</feature>
<evidence type="ECO:0000313" key="7">
    <source>
        <dbReference type="EMBL" id="SQB97498.1"/>
    </source>
</evidence>
<evidence type="ECO:0000256" key="5">
    <source>
        <dbReference type="SAM" id="Phobius"/>
    </source>
</evidence>
<dbReference type="Pfam" id="PF04932">
    <property type="entry name" value="Wzy_C"/>
    <property type="match status" value="1"/>
</dbReference>
<evidence type="ECO:0000256" key="4">
    <source>
        <dbReference type="ARBA" id="ARBA00023136"/>
    </source>
</evidence>
<sequence length="472" mass="53726">MYKITPFAFKEALENLKSFNMLIAIISFAIGITLLPILNTHIKIAVNFLYISLGFLVLGLIVSKGIKWRVVLFPIGCICVVIILAFISLWYSVDIANSKYAIKKFLFESSLFMLVAYFLVSNSTQKSLQFFYILLVVGIFLNPIASIYDFFIHHHSRATGFGYQDIIVYGLWIIIPLAISIAYVFLYPKSILAYISLAISILAMYANGTRGVYIAFISMIFIAFIVKSIKTLRGFLIWFLLCCMIIFSYYQYSKTLTPRYNLAVMLNNFSTIWNLSAAQMGRFDRLCFNGTFLCSVYSGNQLDDSIIIDDSALARISMAKSIITAQKPNPFIPQGFGYLMFDRTINHIFNDSLENPSKDVPYPRMFNPRNFINTYQQFNQPHNHVLSIYLELGILGVLSIGAFLLYVMIMCIKSLKKSNLKNQHIIDFFGVLFVVGLSASAFFHNYYTRESILMIFALFGILLGQLSRSQNA</sequence>
<feature type="transmembrane region" description="Helical" evidence="5">
    <location>
        <begin position="44"/>
        <end position="63"/>
    </location>
</feature>
<dbReference type="InterPro" id="IPR007016">
    <property type="entry name" value="O-antigen_ligase-rel_domated"/>
</dbReference>
<feature type="transmembrane region" description="Helical" evidence="5">
    <location>
        <begin position="424"/>
        <end position="445"/>
    </location>
</feature>
<keyword evidence="7" id="KW-0436">Ligase</keyword>
<feature type="domain" description="O-antigen ligase-related" evidence="6">
    <location>
        <begin position="196"/>
        <end position="399"/>
    </location>
</feature>
<feature type="transmembrane region" description="Helical" evidence="5">
    <location>
        <begin position="236"/>
        <end position="252"/>
    </location>
</feature>